<dbReference type="GO" id="GO:0016491">
    <property type="term" value="F:oxidoreductase activity"/>
    <property type="evidence" value="ECO:0007669"/>
    <property type="project" value="UniProtKB-KW"/>
</dbReference>
<dbReference type="Pfam" id="PF11807">
    <property type="entry name" value="UstYa"/>
    <property type="match status" value="1"/>
</dbReference>
<evidence type="ECO:0000256" key="2">
    <source>
        <dbReference type="ARBA" id="ARBA00023002"/>
    </source>
</evidence>
<comment type="pathway">
    <text evidence="1">Mycotoxin biosynthesis.</text>
</comment>
<evidence type="ECO:0000313" key="5">
    <source>
        <dbReference type="EMBL" id="KAH8693687.1"/>
    </source>
</evidence>
<dbReference type="RefSeq" id="XP_046069357.1">
    <property type="nucleotide sequence ID" value="XM_046222207.1"/>
</dbReference>
<dbReference type="GO" id="GO:0043386">
    <property type="term" value="P:mycotoxin biosynthetic process"/>
    <property type="evidence" value="ECO:0007669"/>
    <property type="project" value="InterPro"/>
</dbReference>
<proteinExistence type="inferred from homology"/>
<dbReference type="GeneID" id="70252494"/>
<keyword evidence="2" id="KW-0560">Oxidoreductase</keyword>
<name>A0AAD4KKA9_9EURO</name>
<dbReference type="AlphaFoldDB" id="A0AAD4KKA9"/>
<sequence>MFPFKTKKINYQELSSDEEGILPLRSTRRGISSHLFTIFLALGWAVTLSLYWHLSISTRQPSGPIPSEILKLRPKTFRHNERWSGMSPETQSHWDSQFAGHGALWIEEPEKYGLSNGIAAEFDHPFKDEMGKPKFFIVSKLHEIHCLSWIRLHWWTAVTGANLTELENSFGGGVFAVHIDHCFEYLRQALACGGGPADIILEGASPLSKGDIVATSVSGWGREHQCIDFDAL</sequence>
<evidence type="ECO:0000256" key="4">
    <source>
        <dbReference type="SAM" id="Phobius"/>
    </source>
</evidence>
<keyword evidence="4" id="KW-0472">Membrane</keyword>
<keyword evidence="4" id="KW-0812">Transmembrane</keyword>
<dbReference type="PANTHER" id="PTHR33365:SF11">
    <property type="entry name" value="TAT PATHWAY SIGNAL SEQUENCE"/>
    <property type="match status" value="1"/>
</dbReference>
<evidence type="ECO:0008006" key="7">
    <source>
        <dbReference type="Google" id="ProtNLM"/>
    </source>
</evidence>
<keyword evidence="6" id="KW-1185">Reference proteome</keyword>
<feature type="non-terminal residue" evidence="5">
    <location>
        <position position="232"/>
    </location>
</feature>
<evidence type="ECO:0000256" key="3">
    <source>
        <dbReference type="ARBA" id="ARBA00035112"/>
    </source>
</evidence>
<gene>
    <name evidence="5" type="ORF">BGW36DRAFT_463352</name>
</gene>
<organism evidence="5 6">
    <name type="scientific">Talaromyces proteolyticus</name>
    <dbReference type="NCBI Taxonomy" id="1131652"/>
    <lineage>
        <taxon>Eukaryota</taxon>
        <taxon>Fungi</taxon>
        <taxon>Dikarya</taxon>
        <taxon>Ascomycota</taxon>
        <taxon>Pezizomycotina</taxon>
        <taxon>Eurotiomycetes</taxon>
        <taxon>Eurotiomycetidae</taxon>
        <taxon>Eurotiales</taxon>
        <taxon>Trichocomaceae</taxon>
        <taxon>Talaromyces</taxon>
        <taxon>Talaromyces sect. Bacilispori</taxon>
    </lineage>
</organism>
<comment type="similarity">
    <text evidence="3">Belongs to the ustYa family.</text>
</comment>
<keyword evidence="4" id="KW-1133">Transmembrane helix</keyword>
<dbReference type="EMBL" id="JAJTJA010000009">
    <property type="protein sequence ID" value="KAH8693687.1"/>
    <property type="molecule type" value="Genomic_DNA"/>
</dbReference>
<dbReference type="PANTHER" id="PTHR33365">
    <property type="entry name" value="YALI0B05434P"/>
    <property type="match status" value="1"/>
</dbReference>
<feature type="transmembrane region" description="Helical" evidence="4">
    <location>
        <begin position="35"/>
        <end position="54"/>
    </location>
</feature>
<protein>
    <recommendedName>
        <fullName evidence="7">Oxidase ustYa</fullName>
    </recommendedName>
</protein>
<reference evidence="5" key="1">
    <citation type="submission" date="2021-12" db="EMBL/GenBank/DDBJ databases">
        <title>Convergent genome expansion in fungi linked to evolution of root-endophyte symbiosis.</title>
        <authorList>
            <consortium name="DOE Joint Genome Institute"/>
            <person name="Ke Y.-H."/>
            <person name="Bonito G."/>
            <person name="Liao H.-L."/>
            <person name="Looney B."/>
            <person name="Rojas-Flechas A."/>
            <person name="Nash J."/>
            <person name="Hameed K."/>
            <person name="Schadt C."/>
            <person name="Martin F."/>
            <person name="Crous P.W."/>
            <person name="Miettinen O."/>
            <person name="Magnuson J.K."/>
            <person name="Labbe J."/>
            <person name="Jacobson D."/>
            <person name="Doktycz M.J."/>
            <person name="Veneault-Fourrey C."/>
            <person name="Kuo A."/>
            <person name="Mondo S."/>
            <person name="Calhoun S."/>
            <person name="Riley R."/>
            <person name="Ohm R."/>
            <person name="LaButti K."/>
            <person name="Andreopoulos B."/>
            <person name="Pangilinan J."/>
            <person name="Nolan M."/>
            <person name="Tritt A."/>
            <person name="Clum A."/>
            <person name="Lipzen A."/>
            <person name="Daum C."/>
            <person name="Barry K."/>
            <person name="Grigoriev I.V."/>
            <person name="Vilgalys R."/>
        </authorList>
    </citation>
    <scope>NUCLEOTIDE SEQUENCE</scope>
    <source>
        <strain evidence="5">PMI_201</strain>
    </source>
</reference>
<evidence type="ECO:0000313" key="6">
    <source>
        <dbReference type="Proteomes" id="UP001201262"/>
    </source>
</evidence>
<comment type="caution">
    <text evidence="5">The sequence shown here is derived from an EMBL/GenBank/DDBJ whole genome shotgun (WGS) entry which is preliminary data.</text>
</comment>
<evidence type="ECO:0000256" key="1">
    <source>
        <dbReference type="ARBA" id="ARBA00004685"/>
    </source>
</evidence>
<accession>A0AAD4KKA9</accession>
<dbReference type="Proteomes" id="UP001201262">
    <property type="component" value="Unassembled WGS sequence"/>
</dbReference>
<dbReference type="InterPro" id="IPR021765">
    <property type="entry name" value="UstYa-like"/>
</dbReference>